<dbReference type="PANTHER" id="PTHR46344:SF27">
    <property type="entry name" value="KELCH REPEAT SUPERFAMILY PROTEIN"/>
    <property type="match status" value="1"/>
</dbReference>
<gene>
    <name evidence="5" type="ORF">PGLA1383_LOCUS56504</name>
</gene>
<keyword evidence="6" id="KW-1185">Reference proteome</keyword>
<keyword evidence="4" id="KW-0472">Membrane</keyword>
<feature type="transmembrane region" description="Helical" evidence="4">
    <location>
        <begin position="689"/>
        <end position="708"/>
    </location>
</feature>
<keyword evidence="4" id="KW-1133">Transmembrane helix</keyword>
<dbReference type="AlphaFoldDB" id="A0A813HWM5"/>
<dbReference type="Gene3D" id="2.120.10.80">
    <property type="entry name" value="Kelch-type beta propeller"/>
    <property type="match status" value="1"/>
</dbReference>
<feature type="transmembrane region" description="Helical" evidence="4">
    <location>
        <begin position="967"/>
        <end position="990"/>
    </location>
</feature>
<name>A0A813HWM5_POLGL</name>
<sequence length="1020" mass="111672">MDSQWAEIQRLLGQHEQLRRELEALPGAAVRRTEPPPAALEVAEAAEALFISQRSPLASVQSASPAPSPEASCAGAVAAPCAEPLSKRLATVHPSLSRQRQTHDAALGEKAGSSGSHSAPKTSWPLEAQWSPLEDGQREETCVLSGAGASAREVPCTTLARALRPWDALSLTLQALGWRPLRQLASSCCELSRAIEEASFAFHDWFPQRILAIGGSARALQPSPADAPSQGRPLCSVEIFDPSCGCWEAVAPMRLARRNAAAVAAGSFVYVIGGHSGERPTAAVERYDPEADLWTEMPPLLAPRFGAAAATFGGEIYVAGGHDGRRELASCERLQRDRASWEQAPSLVAARMMPVAVVLNNDLFVLGGAPSSFHSLDPNSASTRVQGESTSSAENGLQTCIAALHANMTLFRQLSGVMSEDLNWDILQRHGEPAVCLGEGHRHFFVLFHYKTWKAASGTTDFSACVPSECTEQMVQDEVLPRIYHNFFRAHQESLPDGSQDFERSVQFSVTIKEYKPGVQMSTRNELRDSVLFGFAMCLIPAFIISVVEILLYTFSWMTKATSSESKCPLLMEAFSLRSGWRELTAPGQGECADLCRLRVTLVAALLTLHITQGSKWRYVEDLEKSLNVFAAVRPLALVNDAFILLSAYLCAWSSAKAEVNRGPEGSGSSLPPLASGLIRSVRKYLRQLPVCLLWAWVYLIVLPLTPYNPYNHAFPWFGIRWYSNTGRCMQKMWRYSLLLGDVGAMFFQDGDENWLAGNGNPCANLWNFQLEIQVFFLASCLLALPRPLGNSVLVAIVAFGFSRVNDRRDPWWVHHSRGVAVLLLFLRALGLPHVRSPPGSWRKVRWLGTAFVLVAAGVHGVSRGDWLEVSWPEVSKIVQRHRGLATAVWQVALAGGLALICEGCRSVARHDNRSDSKDSERPNNAQQPGQLLAVANRLAFGINVAHPFVQFYVEAHSSLNERVYSVFSGLSQLFMISLLSAVGSFIGFLLVQRPWALIFSTSLDYVLGLVLALVPGTKP</sequence>
<dbReference type="PANTHER" id="PTHR46344">
    <property type="entry name" value="OS02G0202900 PROTEIN"/>
    <property type="match status" value="1"/>
</dbReference>
<protein>
    <submittedName>
        <fullName evidence="5">Uncharacterized protein</fullName>
    </submittedName>
</protein>
<dbReference type="InterPro" id="IPR006652">
    <property type="entry name" value="Kelch_1"/>
</dbReference>
<evidence type="ECO:0000313" key="6">
    <source>
        <dbReference type="Proteomes" id="UP000654075"/>
    </source>
</evidence>
<dbReference type="Pfam" id="PF01344">
    <property type="entry name" value="Kelch_1"/>
    <property type="match status" value="3"/>
</dbReference>
<evidence type="ECO:0000256" key="3">
    <source>
        <dbReference type="SAM" id="MobiDB-lite"/>
    </source>
</evidence>
<feature type="transmembrane region" description="Helical" evidence="4">
    <location>
        <begin position="996"/>
        <end position="1015"/>
    </location>
</feature>
<dbReference type="InterPro" id="IPR015915">
    <property type="entry name" value="Kelch-typ_b-propeller"/>
</dbReference>
<dbReference type="Proteomes" id="UP000654075">
    <property type="component" value="Unassembled WGS sequence"/>
</dbReference>
<evidence type="ECO:0000313" key="5">
    <source>
        <dbReference type="EMBL" id="CAE8641940.1"/>
    </source>
</evidence>
<organism evidence="5 6">
    <name type="scientific">Polarella glacialis</name>
    <name type="common">Dinoflagellate</name>
    <dbReference type="NCBI Taxonomy" id="89957"/>
    <lineage>
        <taxon>Eukaryota</taxon>
        <taxon>Sar</taxon>
        <taxon>Alveolata</taxon>
        <taxon>Dinophyceae</taxon>
        <taxon>Suessiales</taxon>
        <taxon>Suessiaceae</taxon>
        <taxon>Polarella</taxon>
    </lineage>
</organism>
<dbReference type="SUPFAM" id="SSF117281">
    <property type="entry name" value="Kelch motif"/>
    <property type="match status" value="1"/>
</dbReference>
<keyword evidence="2" id="KW-0677">Repeat</keyword>
<dbReference type="SMART" id="SM00612">
    <property type="entry name" value="Kelch"/>
    <property type="match status" value="3"/>
</dbReference>
<comment type="caution">
    <text evidence="5">The sequence shown here is derived from an EMBL/GenBank/DDBJ whole genome shotgun (WGS) entry which is preliminary data.</text>
</comment>
<evidence type="ECO:0000256" key="1">
    <source>
        <dbReference type="ARBA" id="ARBA00022441"/>
    </source>
</evidence>
<reference evidence="5" key="1">
    <citation type="submission" date="2021-02" db="EMBL/GenBank/DDBJ databases">
        <authorList>
            <person name="Dougan E. K."/>
            <person name="Rhodes N."/>
            <person name="Thang M."/>
            <person name="Chan C."/>
        </authorList>
    </citation>
    <scope>NUCLEOTIDE SEQUENCE</scope>
</reference>
<dbReference type="EMBL" id="CAJNNV010033055">
    <property type="protein sequence ID" value="CAE8641940.1"/>
    <property type="molecule type" value="Genomic_DNA"/>
</dbReference>
<keyword evidence="4" id="KW-0812">Transmembrane</keyword>
<feature type="transmembrane region" description="Helical" evidence="4">
    <location>
        <begin position="531"/>
        <end position="555"/>
    </location>
</feature>
<proteinExistence type="predicted"/>
<keyword evidence="1" id="KW-0880">Kelch repeat</keyword>
<feature type="region of interest" description="Disordered" evidence="3">
    <location>
        <begin position="93"/>
        <end position="123"/>
    </location>
</feature>
<evidence type="ECO:0000256" key="2">
    <source>
        <dbReference type="ARBA" id="ARBA00022737"/>
    </source>
</evidence>
<evidence type="ECO:0000256" key="4">
    <source>
        <dbReference type="SAM" id="Phobius"/>
    </source>
</evidence>
<accession>A0A813HWM5</accession>
<dbReference type="OrthoDB" id="45365at2759"/>